<feature type="transmembrane region" description="Helical" evidence="6">
    <location>
        <begin position="41"/>
        <end position="65"/>
    </location>
</feature>
<keyword evidence="2" id="KW-1003">Cell membrane</keyword>
<evidence type="ECO:0000256" key="6">
    <source>
        <dbReference type="SAM" id="Phobius"/>
    </source>
</evidence>
<feature type="transmembrane region" description="Helical" evidence="6">
    <location>
        <begin position="247"/>
        <end position="267"/>
    </location>
</feature>
<evidence type="ECO:0000259" key="7">
    <source>
        <dbReference type="Pfam" id="PF05425"/>
    </source>
</evidence>
<proteinExistence type="predicted"/>
<evidence type="ECO:0000313" key="9">
    <source>
        <dbReference type="Proteomes" id="UP000321363"/>
    </source>
</evidence>
<accession>A0A5C6W127</accession>
<feature type="transmembrane region" description="Helical" evidence="6">
    <location>
        <begin position="173"/>
        <end position="195"/>
    </location>
</feature>
<evidence type="ECO:0000256" key="1">
    <source>
        <dbReference type="ARBA" id="ARBA00004651"/>
    </source>
</evidence>
<dbReference type="InterPro" id="IPR032694">
    <property type="entry name" value="CopC/D"/>
</dbReference>
<keyword evidence="4 6" id="KW-1133">Transmembrane helix</keyword>
<feature type="transmembrane region" description="Helical" evidence="6">
    <location>
        <begin position="337"/>
        <end position="359"/>
    </location>
</feature>
<feature type="transmembrane region" description="Helical" evidence="6">
    <location>
        <begin position="215"/>
        <end position="235"/>
    </location>
</feature>
<dbReference type="GO" id="GO:0006825">
    <property type="term" value="P:copper ion transport"/>
    <property type="evidence" value="ECO:0007669"/>
    <property type="project" value="InterPro"/>
</dbReference>
<organism evidence="8 9">
    <name type="scientific">Metabacillus litoralis</name>
    <dbReference type="NCBI Taxonomy" id="152268"/>
    <lineage>
        <taxon>Bacteria</taxon>
        <taxon>Bacillati</taxon>
        <taxon>Bacillota</taxon>
        <taxon>Bacilli</taxon>
        <taxon>Bacillales</taxon>
        <taxon>Bacillaceae</taxon>
        <taxon>Metabacillus</taxon>
    </lineage>
</organism>
<dbReference type="AlphaFoldDB" id="A0A5C6W127"/>
<evidence type="ECO:0000256" key="4">
    <source>
        <dbReference type="ARBA" id="ARBA00022989"/>
    </source>
</evidence>
<comment type="subcellular location">
    <subcellularLocation>
        <location evidence="1">Cell membrane</location>
        <topology evidence="1">Multi-pass membrane protein</topology>
    </subcellularLocation>
</comment>
<feature type="transmembrane region" description="Helical" evidence="6">
    <location>
        <begin position="85"/>
        <end position="106"/>
    </location>
</feature>
<feature type="transmembrane region" description="Helical" evidence="6">
    <location>
        <begin position="311"/>
        <end position="330"/>
    </location>
</feature>
<sequence>MQQIIPITQYVSYMLFSYLVGYIVLQYVPESMKPSIKISKASLLLAVLGIIILTFLPVVEVILFFSTEGLFSLTAYSILTEFQVGIAWLYGSFFAVLLWMTIYVSGSKYLQSIFLLLMILSVGYSSHASTLNLWSGLFSHSLHFLVVTMWVGVLIHVSWIAKGNENWSNFLKWFTPFTIGLFLITTISGIFLMLFVVQPGDYFNSWVLPYGQMILLKHISIIPILAFALINGFLAKKAGQDPHFNPIKWVQAETLILMLVFFITGVLGTLPPPHQVNATVIQEGPAFWLESILNYEIVAPLTVQFSPAFEGISLLFIAFIFLGMIILSFYKRLSPFIALGFALTFIVATYLGLMFSILIK</sequence>
<keyword evidence="9" id="KW-1185">Reference proteome</keyword>
<feature type="domain" description="Copper resistance protein D" evidence="7">
    <location>
        <begin position="170"/>
        <end position="267"/>
    </location>
</feature>
<dbReference type="InterPro" id="IPR008457">
    <property type="entry name" value="Cu-R_CopD_dom"/>
</dbReference>
<dbReference type="PANTHER" id="PTHR34820:SF4">
    <property type="entry name" value="INNER MEMBRANE PROTEIN YEBZ"/>
    <property type="match status" value="1"/>
</dbReference>
<protein>
    <recommendedName>
        <fullName evidence="7">Copper resistance protein D domain-containing protein</fullName>
    </recommendedName>
</protein>
<comment type="caution">
    <text evidence="8">The sequence shown here is derived from an EMBL/GenBank/DDBJ whole genome shotgun (WGS) entry which is preliminary data.</text>
</comment>
<evidence type="ECO:0000256" key="3">
    <source>
        <dbReference type="ARBA" id="ARBA00022692"/>
    </source>
</evidence>
<dbReference type="RefSeq" id="WP_146947379.1">
    <property type="nucleotide sequence ID" value="NZ_VOQF01000004.1"/>
</dbReference>
<dbReference type="GO" id="GO:0005886">
    <property type="term" value="C:plasma membrane"/>
    <property type="evidence" value="ECO:0007669"/>
    <property type="project" value="UniProtKB-SubCell"/>
</dbReference>
<dbReference type="OrthoDB" id="2387346at2"/>
<reference evidence="8 9" key="1">
    <citation type="journal article" date="2005" name="Int. J. Syst. Evol. Microbiol.">
        <title>Bacillus litoralis sp. nov., isolated from a tidal flat of the Yellow Sea in Korea.</title>
        <authorList>
            <person name="Yoon J.H."/>
            <person name="Oh T.K."/>
        </authorList>
    </citation>
    <scope>NUCLEOTIDE SEQUENCE [LARGE SCALE GENOMIC DNA]</scope>
    <source>
        <strain evidence="8 9">SW-211</strain>
    </source>
</reference>
<feature type="transmembrane region" description="Helical" evidence="6">
    <location>
        <begin position="141"/>
        <end position="161"/>
    </location>
</feature>
<dbReference type="Proteomes" id="UP000321363">
    <property type="component" value="Unassembled WGS sequence"/>
</dbReference>
<dbReference type="Pfam" id="PF05425">
    <property type="entry name" value="CopD"/>
    <property type="match status" value="1"/>
</dbReference>
<dbReference type="EMBL" id="VOQF01000004">
    <property type="protein sequence ID" value="TXC91595.1"/>
    <property type="molecule type" value="Genomic_DNA"/>
</dbReference>
<evidence type="ECO:0000256" key="5">
    <source>
        <dbReference type="ARBA" id="ARBA00023136"/>
    </source>
</evidence>
<keyword evidence="5 6" id="KW-0472">Membrane</keyword>
<feature type="transmembrane region" description="Helical" evidence="6">
    <location>
        <begin position="113"/>
        <end position="135"/>
    </location>
</feature>
<evidence type="ECO:0000313" key="8">
    <source>
        <dbReference type="EMBL" id="TXC91595.1"/>
    </source>
</evidence>
<gene>
    <name evidence="8" type="ORF">FS935_08130</name>
</gene>
<feature type="transmembrane region" description="Helical" evidence="6">
    <location>
        <begin position="12"/>
        <end position="29"/>
    </location>
</feature>
<dbReference type="PANTHER" id="PTHR34820">
    <property type="entry name" value="INNER MEMBRANE PROTEIN YEBZ"/>
    <property type="match status" value="1"/>
</dbReference>
<keyword evidence="3 6" id="KW-0812">Transmembrane</keyword>
<name>A0A5C6W127_9BACI</name>
<evidence type="ECO:0000256" key="2">
    <source>
        <dbReference type="ARBA" id="ARBA00022475"/>
    </source>
</evidence>